<sequence>MTRAQIKILAIVTMLIDHIGAIFFPQIPLFRIIGRLSFPLFCFFIAQGVLYTSNVRAYLGRLFLFALLSEIPYDLAFYSTIWNPQKQNVFFTLFFGLAAISFLRTFLETKPFLACTLAVIPVLTAEVLHTDYGWFGVTLVILFYCLRDVKTKGVLLFVLFNTGYSFLTGTIKLYAAAAGVPILFYSGKKGKPDWKYFFYVFYPAHLLLLYFVRIVAF</sequence>
<evidence type="ECO:0000256" key="1">
    <source>
        <dbReference type="SAM" id="Phobius"/>
    </source>
</evidence>
<feature type="transmembrane region" description="Helical" evidence="1">
    <location>
        <begin position="153"/>
        <end position="176"/>
    </location>
</feature>
<gene>
    <name evidence="2" type="ORF">CAGA_02380</name>
</gene>
<dbReference type="InterPro" id="IPR008875">
    <property type="entry name" value="TraX"/>
</dbReference>
<reference evidence="2 3" key="1">
    <citation type="submission" date="2019-04" db="EMBL/GenBank/DDBJ databases">
        <authorList>
            <person name="Poehlein A."/>
            <person name="Bengelsdorf F.R."/>
            <person name="Duerre P."/>
            <person name="Daniel R."/>
        </authorList>
    </citation>
    <scope>NUCLEOTIDE SEQUENCE [LARGE SCALE GENOMIC DNA]</scope>
    <source>
        <strain evidence="2 3">BS-1</strain>
    </source>
</reference>
<feature type="transmembrane region" description="Helical" evidence="1">
    <location>
        <begin position="6"/>
        <end position="25"/>
    </location>
</feature>
<feature type="transmembrane region" description="Helical" evidence="1">
    <location>
        <begin position="127"/>
        <end position="146"/>
    </location>
</feature>
<protein>
    <submittedName>
        <fullName evidence="2">TraX protein</fullName>
    </submittedName>
</protein>
<comment type="caution">
    <text evidence="2">The sequence shown here is derived from an EMBL/GenBank/DDBJ whole genome shotgun (WGS) entry which is preliminary data.</text>
</comment>
<dbReference type="AlphaFoldDB" id="A0A4Z0YGH4"/>
<dbReference type="Proteomes" id="UP000297714">
    <property type="component" value="Unassembled WGS sequence"/>
</dbReference>
<dbReference type="Pfam" id="PF05857">
    <property type="entry name" value="TraX"/>
    <property type="match status" value="1"/>
</dbReference>
<keyword evidence="1" id="KW-1133">Transmembrane helix</keyword>
<feature type="transmembrane region" description="Helical" evidence="1">
    <location>
        <begin position="32"/>
        <end position="52"/>
    </location>
</feature>
<keyword evidence="1" id="KW-0812">Transmembrane</keyword>
<evidence type="ECO:0000313" key="2">
    <source>
        <dbReference type="EMBL" id="TGJ77833.1"/>
    </source>
</evidence>
<dbReference type="RefSeq" id="WP_167875121.1">
    <property type="nucleotide sequence ID" value="NZ_JAJUFJ010000004.1"/>
</dbReference>
<organism evidence="2 3">
    <name type="scientific">Caproiciproducens galactitolivorans</name>
    <dbReference type="NCBI Taxonomy" id="642589"/>
    <lineage>
        <taxon>Bacteria</taxon>
        <taxon>Bacillati</taxon>
        <taxon>Bacillota</taxon>
        <taxon>Clostridia</taxon>
        <taxon>Eubacteriales</taxon>
        <taxon>Acutalibacteraceae</taxon>
        <taxon>Caproiciproducens</taxon>
    </lineage>
</organism>
<keyword evidence="3" id="KW-1185">Reference proteome</keyword>
<proteinExistence type="predicted"/>
<feature type="transmembrane region" description="Helical" evidence="1">
    <location>
        <begin position="196"/>
        <end position="216"/>
    </location>
</feature>
<name>A0A4Z0YGH4_9FIRM</name>
<keyword evidence="1" id="KW-0472">Membrane</keyword>
<dbReference type="EMBL" id="SRMQ01000001">
    <property type="protein sequence ID" value="TGJ77833.1"/>
    <property type="molecule type" value="Genomic_DNA"/>
</dbReference>
<evidence type="ECO:0000313" key="3">
    <source>
        <dbReference type="Proteomes" id="UP000297714"/>
    </source>
</evidence>
<feature type="transmembrane region" description="Helical" evidence="1">
    <location>
        <begin position="89"/>
        <end position="107"/>
    </location>
</feature>
<accession>A0A4Z0YGH4</accession>